<dbReference type="RefSeq" id="WP_072823330.1">
    <property type="nucleotide sequence ID" value="NZ_LT670849.1"/>
</dbReference>
<dbReference type="GO" id="GO:0042802">
    <property type="term" value="F:identical protein binding"/>
    <property type="evidence" value="ECO:0007669"/>
    <property type="project" value="UniProtKB-ARBA"/>
</dbReference>
<dbReference type="PROSITE" id="PS50113">
    <property type="entry name" value="PAC"/>
    <property type="match status" value="1"/>
</dbReference>
<dbReference type="FunFam" id="3.30.565.10:FF:000042">
    <property type="entry name" value="Two-component sensor histidine kinase KdpD"/>
    <property type="match status" value="1"/>
</dbReference>
<dbReference type="OrthoDB" id="9789238at2"/>
<dbReference type="PANTHER" id="PTHR43304:SF1">
    <property type="entry name" value="PAC DOMAIN-CONTAINING PROTEIN"/>
    <property type="match status" value="1"/>
</dbReference>
<dbReference type="InterPro" id="IPR036097">
    <property type="entry name" value="HisK_dim/P_sf"/>
</dbReference>
<dbReference type="EC" id="2.7.13.3" evidence="2"/>
<keyword evidence="3" id="KW-0597">Phosphoprotein</keyword>
<dbReference type="Pfam" id="PF08447">
    <property type="entry name" value="PAS_3"/>
    <property type="match status" value="1"/>
</dbReference>
<dbReference type="Gene3D" id="3.30.450.20">
    <property type="entry name" value="PAS domain"/>
    <property type="match status" value="1"/>
</dbReference>
<keyword evidence="4" id="KW-0808">Transferase</keyword>
<dbReference type="InterPro" id="IPR035965">
    <property type="entry name" value="PAS-like_dom_sf"/>
</dbReference>
<dbReference type="FunFam" id="1.10.287.130:FF:000055">
    <property type="entry name" value="Two-component sensor histidine kinase"/>
    <property type="match status" value="1"/>
</dbReference>
<dbReference type="AlphaFoldDB" id="A0A1M7UNA9"/>
<evidence type="ECO:0000256" key="8">
    <source>
        <dbReference type="ARBA" id="ARBA00022840"/>
    </source>
</evidence>
<keyword evidence="14" id="KW-1185">Reference proteome</keyword>
<evidence type="ECO:0000256" key="3">
    <source>
        <dbReference type="ARBA" id="ARBA00022553"/>
    </source>
</evidence>
<gene>
    <name evidence="13" type="ORF">SAMN05444170_5918</name>
</gene>
<evidence type="ECO:0000259" key="10">
    <source>
        <dbReference type="PROSITE" id="PS50109"/>
    </source>
</evidence>
<dbReference type="Proteomes" id="UP000184096">
    <property type="component" value="Chromosome I"/>
</dbReference>
<dbReference type="GO" id="GO:0005524">
    <property type="term" value="F:ATP binding"/>
    <property type="evidence" value="ECO:0007669"/>
    <property type="project" value="UniProtKB-KW"/>
</dbReference>
<evidence type="ECO:0000313" key="13">
    <source>
        <dbReference type="EMBL" id="SHN84503.1"/>
    </source>
</evidence>
<dbReference type="NCBIfam" id="TIGR00229">
    <property type="entry name" value="sensory_box"/>
    <property type="match status" value="1"/>
</dbReference>
<proteinExistence type="predicted"/>
<dbReference type="InterPro" id="IPR000014">
    <property type="entry name" value="PAS"/>
</dbReference>
<evidence type="ECO:0000256" key="2">
    <source>
        <dbReference type="ARBA" id="ARBA00012438"/>
    </source>
</evidence>
<evidence type="ECO:0000256" key="7">
    <source>
        <dbReference type="ARBA" id="ARBA00022777"/>
    </source>
</evidence>
<keyword evidence="9" id="KW-0902">Two-component regulatory system</keyword>
<evidence type="ECO:0000256" key="4">
    <source>
        <dbReference type="ARBA" id="ARBA00022679"/>
    </source>
</evidence>
<organism evidence="13 14">
    <name type="scientific">Bradyrhizobium erythrophlei</name>
    <dbReference type="NCBI Taxonomy" id="1437360"/>
    <lineage>
        <taxon>Bacteria</taxon>
        <taxon>Pseudomonadati</taxon>
        <taxon>Pseudomonadota</taxon>
        <taxon>Alphaproteobacteria</taxon>
        <taxon>Hyphomicrobiales</taxon>
        <taxon>Nitrobacteraceae</taxon>
        <taxon>Bradyrhizobium</taxon>
    </lineage>
</organism>
<comment type="catalytic activity">
    <reaction evidence="1">
        <text>ATP + protein L-histidine = ADP + protein N-phospho-L-histidine.</text>
        <dbReference type="EC" id="2.7.13.3"/>
    </reaction>
</comment>
<dbReference type="PROSITE" id="PS50109">
    <property type="entry name" value="HIS_KIN"/>
    <property type="match status" value="1"/>
</dbReference>
<dbReference type="PANTHER" id="PTHR43304">
    <property type="entry name" value="PHYTOCHROME-LIKE PROTEIN CPH1"/>
    <property type="match status" value="1"/>
</dbReference>
<dbReference type="GO" id="GO:0000155">
    <property type="term" value="F:phosphorelay sensor kinase activity"/>
    <property type="evidence" value="ECO:0007669"/>
    <property type="project" value="InterPro"/>
</dbReference>
<dbReference type="SMART" id="SM00387">
    <property type="entry name" value="HATPase_c"/>
    <property type="match status" value="1"/>
</dbReference>
<accession>A0A1M7UNA9</accession>
<dbReference type="PRINTS" id="PR00344">
    <property type="entry name" value="BCTRLSENSOR"/>
</dbReference>
<dbReference type="SUPFAM" id="SSF55785">
    <property type="entry name" value="PYP-like sensor domain (PAS domain)"/>
    <property type="match status" value="1"/>
</dbReference>
<feature type="domain" description="PAS" evidence="11">
    <location>
        <begin position="50"/>
        <end position="95"/>
    </location>
</feature>
<protein>
    <recommendedName>
        <fullName evidence="2">histidine kinase</fullName>
        <ecNumber evidence="2">2.7.13.3</ecNumber>
    </recommendedName>
</protein>
<dbReference type="InterPro" id="IPR000700">
    <property type="entry name" value="PAS-assoc_C"/>
</dbReference>
<feature type="domain" description="Histidine kinase" evidence="10">
    <location>
        <begin position="169"/>
        <end position="386"/>
    </location>
</feature>
<dbReference type="InterPro" id="IPR036890">
    <property type="entry name" value="HATPase_C_sf"/>
</dbReference>
<dbReference type="PROSITE" id="PS50112">
    <property type="entry name" value="PAS"/>
    <property type="match status" value="1"/>
</dbReference>
<dbReference type="SMART" id="SM00388">
    <property type="entry name" value="HisKA"/>
    <property type="match status" value="1"/>
</dbReference>
<dbReference type="CDD" id="cd00082">
    <property type="entry name" value="HisKA"/>
    <property type="match status" value="1"/>
</dbReference>
<evidence type="ECO:0000256" key="6">
    <source>
        <dbReference type="ARBA" id="ARBA00022741"/>
    </source>
</evidence>
<dbReference type="Gene3D" id="1.10.287.130">
    <property type="match status" value="1"/>
</dbReference>
<dbReference type="InterPro" id="IPR003661">
    <property type="entry name" value="HisK_dim/P_dom"/>
</dbReference>
<dbReference type="EMBL" id="LT670849">
    <property type="protein sequence ID" value="SHN84503.1"/>
    <property type="molecule type" value="Genomic_DNA"/>
</dbReference>
<dbReference type="Pfam" id="PF02518">
    <property type="entry name" value="HATPase_c"/>
    <property type="match status" value="1"/>
</dbReference>
<dbReference type="SUPFAM" id="SSF55874">
    <property type="entry name" value="ATPase domain of HSP90 chaperone/DNA topoisomerase II/histidine kinase"/>
    <property type="match status" value="1"/>
</dbReference>
<evidence type="ECO:0000259" key="11">
    <source>
        <dbReference type="PROSITE" id="PS50112"/>
    </source>
</evidence>
<name>A0A1M7UNA9_9BRAD</name>
<keyword evidence="7" id="KW-0418">Kinase</keyword>
<dbReference type="InterPro" id="IPR003594">
    <property type="entry name" value="HATPase_dom"/>
</dbReference>
<evidence type="ECO:0000256" key="1">
    <source>
        <dbReference type="ARBA" id="ARBA00000085"/>
    </source>
</evidence>
<evidence type="ECO:0000256" key="5">
    <source>
        <dbReference type="ARBA" id="ARBA00022737"/>
    </source>
</evidence>
<dbReference type="InterPro" id="IPR013655">
    <property type="entry name" value="PAS_fold_3"/>
</dbReference>
<dbReference type="InterPro" id="IPR052162">
    <property type="entry name" value="Sensor_kinase/Photoreceptor"/>
</dbReference>
<reference evidence="14" key="1">
    <citation type="submission" date="2016-11" db="EMBL/GenBank/DDBJ databases">
        <authorList>
            <person name="Varghese N."/>
            <person name="Submissions S."/>
        </authorList>
    </citation>
    <scope>NUCLEOTIDE SEQUENCE [LARGE SCALE GENOMIC DNA]</scope>
    <source>
        <strain evidence="14">GAS401</strain>
    </source>
</reference>
<evidence type="ECO:0000259" key="12">
    <source>
        <dbReference type="PROSITE" id="PS50113"/>
    </source>
</evidence>
<dbReference type="InterPro" id="IPR005467">
    <property type="entry name" value="His_kinase_dom"/>
</dbReference>
<dbReference type="Gene3D" id="2.10.70.100">
    <property type="match status" value="1"/>
</dbReference>
<dbReference type="InterPro" id="IPR004358">
    <property type="entry name" value="Sig_transdc_His_kin-like_C"/>
</dbReference>
<dbReference type="SUPFAM" id="SSF47384">
    <property type="entry name" value="Homodimeric domain of signal transducing histidine kinase"/>
    <property type="match status" value="1"/>
</dbReference>
<dbReference type="Gene3D" id="3.30.565.10">
    <property type="entry name" value="Histidine kinase-like ATPase, C-terminal domain"/>
    <property type="match status" value="1"/>
</dbReference>
<evidence type="ECO:0000256" key="9">
    <source>
        <dbReference type="ARBA" id="ARBA00023012"/>
    </source>
</evidence>
<feature type="domain" description="PAC" evidence="12">
    <location>
        <begin position="98"/>
        <end position="149"/>
    </location>
</feature>
<keyword evidence="6" id="KW-0547">Nucleotide-binding</keyword>
<sequence>MTGTNEWRVIADDQKLAENALQRSEAFLAEAQKLSLTGGIAWDPISGDHFWSDETYQIMGFDRSVRPSMDLIIQRVHPDDRAHLQHEVYRAMQGEQNHDFEQRLLMPDGQIKFLHVRAHRVKYASGKEEIVGALMDITESRKSQAALDAAQTALAHASRVATLGEISASIAHEVNQPLAAIVANGQACLRFLRRETPDLNYVRGAIEWIVKDGNRAGQVIQRVRGLFKKADTQKTLLDVNDIVSEVAALLQRELAAQHVTLRLELASATPLIVGDRIQLQQVIINLVVNSVDAMQAVTDRQHKLLIRSYEDEAHRIVVAVKDGGVGISADAADRLFDAFFSTKPSGLGIGLSICRSIIGDHGGRLWATNNTGEPGATFQFALPSHQE</sequence>
<evidence type="ECO:0000313" key="14">
    <source>
        <dbReference type="Proteomes" id="UP000184096"/>
    </source>
</evidence>
<keyword evidence="8" id="KW-0067">ATP-binding</keyword>
<keyword evidence="5" id="KW-0677">Repeat</keyword>
<dbReference type="CDD" id="cd00130">
    <property type="entry name" value="PAS"/>
    <property type="match status" value="1"/>
</dbReference>